<dbReference type="AlphaFoldDB" id="A0A9P8YFT4"/>
<feature type="transmembrane region" description="Helical" evidence="2">
    <location>
        <begin position="45"/>
        <end position="65"/>
    </location>
</feature>
<keyword evidence="2" id="KW-1133">Transmembrane helix</keyword>
<accession>A0A9P8YFT4</accession>
<feature type="region of interest" description="Disordered" evidence="1">
    <location>
        <begin position="123"/>
        <end position="147"/>
    </location>
</feature>
<dbReference type="OrthoDB" id="4765841at2759"/>
<dbReference type="EMBL" id="JAGTJQ010000002">
    <property type="protein sequence ID" value="KAH7037230.1"/>
    <property type="molecule type" value="Genomic_DNA"/>
</dbReference>
<feature type="compositionally biased region" description="Low complexity" evidence="1">
    <location>
        <begin position="286"/>
        <end position="306"/>
    </location>
</feature>
<feature type="region of interest" description="Disordered" evidence="1">
    <location>
        <begin position="1"/>
        <end position="34"/>
    </location>
</feature>
<evidence type="ECO:0000256" key="2">
    <source>
        <dbReference type="SAM" id="Phobius"/>
    </source>
</evidence>
<reference evidence="3" key="1">
    <citation type="journal article" date="2021" name="Nat. Commun.">
        <title>Genetic determinants of endophytism in the Arabidopsis root mycobiome.</title>
        <authorList>
            <person name="Mesny F."/>
            <person name="Miyauchi S."/>
            <person name="Thiergart T."/>
            <person name="Pickel B."/>
            <person name="Atanasova L."/>
            <person name="Karlsson M."/>
            <person name="Huettel B."/>
            <person name="Barry K.W."/>
            <person name="Haridas S."/>
            <person name="Chen C."/>
            <person name="Bauer D."/>
            <person name="Andreopoulos W."/>
            <person name="Pangilinan J."/>
            <person name="LaButti K."/>
            <person name="Riley R."/>
            <person name="Lipzen A."/>
            <person name="Clum A."/>
            <person name="Drula E."/>
            <person name="Henrissat B."/>
            <person name="Kohler A."/>
            <person name="Grigoriev I.V."/>
            <person name="Martin F.M."/>
            <person name="Hacquard S."/>
        </authorList>
    </citation>
    <scope>NUCLEOTIDE SEQUENCE</scope>
    <source>
        <strain evidence="3">MPI-CAGE-CH-0230</strain>
    </source>
</reference>
<proteinExistence type="predicted"/>
<keyword evidence="2" id="KW-0472">Membrane</keyword>
<dbReference type="RefSeq" id="XP_046016351.1">
    <property type="nucleotide sequence ID" value="XM_046158051.1"/>
</dbReference>
<name>A0A9P8YFT4_9PEZI</name>
<evidence type="ECO:0000313" key="3">
    <source>
        <dbReference type="EMBL" id="KAH7037230.1"/>
    </source>
</evidence>
<comment type="caution">
    <text evidence="3">The sequence shown here is derived from an EMBL/GenBank/DDBJ whole genome shotgun (WGS) entry which is preliminary data.</text>
</comment>
<dbReference type="GeneID" id="70187597"/>
<protein>
    <submittedName>
        <fullName evidence="3">Uncharacterized protein</fullName>
    </submittedName>
</protein>
<keyword evidence="2" id="KW-0812">Transmembrane</keyword>
<feature type="compositionally biased region" description="Basic and acidic residues" evidence="1">
    <location>
        <begin position="137"/>
        <end position="146"/>
    </location>
</feature>
<evidence type="ECO:0000313" key="4">
    <source>
        <dbReference type="Proteomes" id="UP000756346"/>
    </source>
</evidence>
<evidence type="ECO:0000256" key="1">
    <source>
        <dbReference type="SAM" id="MobiDB-lite"/>
    </source>
</evidence>
<dbReference type="Proteomes" id="UP000756346">
    <property type="component" value="Unassembled WGS sequence"/>
</dbReference>
<sequence length="511" mass="55362">MPARFREARWPAEEPFSAAPPLDGASNPNDLAGSPRTGPVSGLEIGIIIGVVLAVSLLLITIFVWRARKNKKVEQDRLAAQMVNDTEECHSDCPSRSEQHTIGFFASVADTDKILTAERPERMRDNSAEHTPWPDWRFPKDGKQQRDAMTSPKFTIRAACTSIMVNAAYLLGAEAISAIQYNTISHIIEGKLGALDDDEPLVSLRDEDAEHVKTLQRNSRQPNGAQNVPPNNFCKDLIEIENVTANTNQLGHGDNGTTKTCENGFITPNKADFMPAKASQPHEGLTSPTAASHTASPATPTPTMAQPAQILGQSPAIISATSVASAVPAPSSPRSVQDIKNEFALKVRMAAANGESTKSTRLPLQQTQNLAWAQQSGQHSGPQQQIIHDQGLKGDGSWGEKHAQDLRKRLAQLGMPAAPPPRPSQPHVMDSPTAMSYHAAELDKLSPRHSVTIPPHARPIFPIPPRPDPQPYAGSGVHVTASMKENAQPESLPPIQNRYAGSTQLETWAEW</sequence>
<feature type="compositionally biased region" description="Basic and acidic residues" evidence="1">
    <location>
        <begin position="1"/>
        <end position="12"/>
    </location>
</feature>
<gene>
    <name evidence="3" type="ORF">B0I36DRAFT_358959</name>
</gene>
<organism evidence="3 4">
    <name type="scientific">Microdochium trichocladiopsis</name>
    <dbReference type="NCBI Taxonomy" id="1682393"/>
    <lineage>
        <taxon>Eukaryota</taxon>
        <taxon>Fungi</taxon>
        <taxon>Dikarya</taxon>
        <taxon>Ascomycota</taxon>
        <taxon>Pezizomycotina</taxon>
        <taxon>Sordariomycetes</taxon>
        <taxon>Xylariomycetidae</taxon>
        <taxon>Xylariales</taxon>
        <taxon>Microdochiaceae</taxon>
        <taxon>Microdochium</taxon>
    </lineage>
</organism>
<feature type="region of interest" description="Disordered" evidence="1">
    <location>
        <begin position="271"/>
        <end position="306"/>
    </location>
</feature>
<keyword evidence="4" id="KW-1185">Reference proteome</keyword>